<keyword evidence="7" id="KW-0560">Oxidoreductase</keyword>
<comment type="caution">
    <text evidence="9">The sequence shown here is derived from an EMBL/GenBank/DDBJ whole genome shotgun (WGS) entry which is preliminary data.</text>
</comment>
<dbReference type="PROSITE" id="PS51471">
    <property type="entry name" value="FE2OG_OXY"/>
    <property type="match status" value="1"/>
</dbReference>
<evidence type="ECO:0000259" key="8">
    <source>
        <dbReference type="PROSITE" id="PS51471"/>
    </source>
</evidence>
<dbReference type="SUPFAM" id="SSF51197">
    <property type="entry name" value="Clavaminate synthase-like"/>
    <property type="match status" value="1"/>
</dbReference>
<dbReference type="PANTHER" id="PTHR47990">
    <property type="entry name" value="2-OXOGLUTARATE (2OG) AND FE(II)-DEPENDENT OXYGENASE SUPERFAMILY PROTEIN-RELATED"/>
    <property type="match status" value="1"/>
</dbReference>
<evidence type="ECO:0000313" key="10">
    <source>
        <dbReference type="Proteomes" id="UP001203852"/>
    </source>
</evidence>
<comment type="similarity">
    <text evidence="2">Belongs to the TMEM14 family.</text>
</comment>
<name>A0AAN6E0L6_9EURO</name>
<evidence type="ECO:0000256" key="7">
    <source>
        <dbReference type="RuleBase" id="RU003682"/>
    </source>
</evidence>
<evidence type="ECO:0000256" key="6">
    <source>
        <dbReference type="ARBA" id="ARBA00023136"/>
    </source>
</evidence>
<dbReference type="AlphaFoldDB" id="A0AAN6E0L6"/>
<feature type="domain" description="Fe2OG dioxygenase" evidence="8">
    <location>
        <begin position="155"/>
        <end position="260"/>
    </location>
</feature>
<dbReference type="Gene3D" id="2.60.120.330">
    <property type="entry name" value="B-lactam Antibiotic, Isopenicillin N Synthase, Chain"/>
    <property type="match status" value="1"/>
</dbReference>
<dbReference type="Pfam" id="PF14226">
    <property type="entry name" value="DIOX_N"/>
    <property type="match status" value="1"/>
</dbReference>
<keyword evidence="5" id="KW-1133">Transmembrane helix</keyword>
<dbReference type="Proteomes" id="UP001203852">
    <property type="component" value="Unassembled WGS sequence"/>
</dbReference>
<dbReference type="InterPro" id="IPR050231">
    <property type="entry name" value="Iron_ascorbate_oxido_reductase"/>
</dbReference>
<keyword evidence="7" id="KW-0408">Iron</keyword>
<keyword evidence="6" id="KW-0472">Membrane</keyword>
<dbReference type="InterPro" id="IPR027443">
    <property type="entry name" value="IPNS-like_sf"/>
</dbReference>
<dbReference type="GO" id="GO:0046872">
    <property type="term" value="F:metal ion binding"/>
    <property type="evidence" value="ECO:0007669"/>
    <property type="project" value="UniProtKB-KW"/>
</dbReference>
<evidence type="ECO:0000256" key="5">
    <source>
        <dbReference type="ARBA" id="ARBA00022989"/>
    </source>
</evidence>
<dbReference type="Gene3D" id="1.10.10.1740">
    <property type="entry name" value="Transmembrane protein 14-like"/>
    <property type="match status" value="1"/>
</dbReference>
<evidence type="ECO:0000313" key="9">
    <source>
        <dbReference type="EMBL" id="KAI1614914.1"/>
    </source>
</evidence>
<dbReference type="InterPro" id="IPR005349">
    <property type="entry name" value="TMEM14"/>
</dbReference>
<dbReference type="GO" id="GO:0044283">
    <property type="term" value="P:small molecule biosynthetic process"/>
    <property type="evidence" value="ECO:0007669"/>
    <property type="project" value="UniProtKB-ARBA"/>
</dbReference>
<sequence length="435" mass="47673">MDPLTFPVISVAKIDLDFETVSKQLFDAACEWGFFIITDHGITKADEVAALSRAFFDLPLDVKMQKMVDESAIGYDGGKKFTSFAASEAMLFGTPAGDVLSSNNLSAWWDDGKRQTIEEFKAECYDLTIKMMSSFAVSMGLDKDYFSLIHQHRAPGHTLRCIKYPQLGQQPEEGRLPRLSTHTDWGSLTFVFTKQAGLEIQDPQNQWFHVPVIPGGIVVNIGDALSLWTSKTLKSTLHRITWENLPANRDRYSMAYFSQPNNDAQLNPVDKSTPTTAIPITYGDYYKVRYRLTYGDREDTTSGKKMLQEIDPVMAQLVHGLGVADAGRLRFNELAANETPAYILSLLTSVGGVTGYVRTGSVPSIAAGLTVGALYGLGGYRISKRQPYGVELALLASILLAGSSIPRAIKTGKPLPAGLSVLAATGLFIYGRAFI</sequence>
<dbReference type="EMBL" id="MU404352">
    <property type="protein sequence ID" value="KAI1614914.1"/>
    <property type="molecule type" value="Genomic_DNA"/>
</dbReference>
<dbReference type="InterPro" id="IPR044890">
    <property type="entry name" value="TMEM14_sf"/>
</dbReference>
<dbReference type="GO" id="GO:0016020">
    <property type="term" value="C:membrane"/>
    <property type="evidence" value="ECO:0007669"/>
    <property type="project" value="UniProtKB-SubCell"/>
</dbReference>
<proteinExistence type="inferred from homology"/>
<dbReference type="InterPro" id="IPR044861">
    <property type="entry name" value="IPNS-like_FE2OG_OXY"/>
</dbReference>
<keyword evidence="4" id="KW-0812">Transmembrane</keyword>
<dbReference type="Pfam" id="PF03171">
    <property type="entry name" value="2OG-FeII_Oxy"/>
    <property type="match status" value="1"/>
</dbReference>
<keyword evidence="7" id="KW-0479">Metal-binding</keyword>
<accession>A0AAN6E0L6</accession>
<dbReference type="InterPro" id="IPR026992">
    <property type="entry name" value="DIOX_N"/>
</dbReference>
<dbReference type="InterPro" id="IPR005123">
    <property type="entry name" value="Oxoglu/Fe-dep_dioxygenase_dom"/>
</dbReference>
<evidence type="ECO:0000256" key="1">
    <source>
        <dbReference type="ARBA" id="ARBA00004370"/>
    </source>
</evidence>
<evidence type="ECO:0000256" key="2">
    <source>
        <dbReference type="ARBA" id="ARBA00007590"/>
    </source>
</evidence>
<organism evidence="9 10">
    <name type="scientific">Exophiala viscosa</name>
    <dbReference type="NCBI Taxonomy" id="2486360"/>
    <lineage>
        <taxon>Eukaryota</taxon>
        <taxon>Fungi</taxon>
        <taxon>Dikarya</taxon>
        <taxon>Ascomycota</taxon>
        <taxon>Pezizomycotina</taxon>
        <taxon>Eurotiomycetes</taxon>
        <taxon>Chaetothyriomycetidae</taxon>
        <taxon>Chaetothyriales</taxon>
        <taxon>Herpotrichiellaceae</taxon>
        <taxon>Exophiala</taxon>
    </lineage>
</organism>
<evidence type="ECO:0000256" key="3">
    <source>
        <dbReference type="ARBA" id="ARBA00008056"/>
    </source>
</evidence>
<comment type="similarity">
    <text evidence="3 7">Belongs to the iron/ascorbate-dependent oxidoreductase family.</text>
</comment>
<dbReference type="Pfam" id="PF03647">
    <property type="entry name" value="Tmemb_14"/>
    <property type="match status" value="1"/>
</dbReference>
<comment type="subcellular location">
    <subcellularLocation>
        <location evidence="1">Membrane</location>
    </subcellularLocation>
</comment>
<dbReference type="GO" id="GO:0016491">
    <property type="term" value="F:oxidoreductase activity"/>
    <property type="evidence" value="ECO:0007669"/>
    <property type="project" value="UniProtKB-KW"/>
</dbReference>
<reference evidence="9" key="1">
    <citation type="journal article" date="2022" name="bioRxiv">
        <title>Deciphering the potential niche of two novel black yeast fungi from a biological soil crust based on their genomes, phenotypes, and melanin regulation.</title>
        <authorList>
            <consortium name="DOE Joint Genome Institute"/>
            <person name="Carr E.C."/>
            <person name="Barton Q."/>
            <person name="Grambo S."/>
            <person name="Sullivan M."/>
            <person name="Renfro C.M."/>
            <person name="Kuo A."/>
            <person name="Pangilinan J."/>
            <person name="Lipzen A."/>
            <person name="Keymanesh K."/>
            <person name="Savage E."/>
            <person name="Barry K."/>
            <person name="Grigoriev I.V."/>
            <person name="Riekhof W.R."/>
            <person name="Harris S.S."/>
        </authorList>
    </citation>
    <scope>NUCLEOTIDE SEQUENCE</scope>
    <source>
        <strain evidence="9">JF 03-4F</strain>
    </source>
</reference>
<evidence type="ECO:0000256" key="4">
    <source>
        <dbReference type="ARBA" id="ARBA00022692"/>
    </source>
</evidence>
<protein>
    <recommendedName>
        <fullName evidence="8">Fe2OG dioxygenase domain-containing protein</fullName>
    </recommendedName>
</protein>
<gene>
    <name evidence="9" type="ORF">EDD36DRAFT_462440</name>
</gene>
<keyword evidence="10" id="KW-1185">Reference proteome</keyword>